<accession>A0A1T4JNT5</accession>
<dbReference type="OrthoDB" id="1491905at2"/>
<dbReference type="EMBL" id="FUWG01000004">
    <property type="protein sequence ID" value="SJZ31833.1"/>
    <property type="molecule type" value="Genomic_DNA"/>
</dbReference>
<proteinExistence type="predicted"/>
<dbReference type="Proteomes" id="UP000190423">
    <property type="component" value="Unassembled WGS sequence"/>
</dbReference>
<reference evidence="1 2" key="1">
    <citation type="submission" date="2017-02" db="EMBL/GenBank/DDBJ databases">
        <authorList>
            <person name="Peterson S.W."/>
        </authorList>
    </citation>
    <scope>NUCLEOTIDE SEQUENCE [LARGE SCALE GENOMIC DNA]</scope>
    <source>
        <strain evidence="1 2">ATCC BAA-908</strain>
    </source>
</reference>
<evidence type="ECO:0000313" key="1">
    <source>
        <dbReference type="EMBL" id="SJZ31833.1"/>
    </source>
</evidence>
<keyword evidence="2" id="KW-1185">Reference proteome</keyword>
<dbReference type="STRING" id="261392.SAMN02745149_00649"/>
<dbReference type="GeneID" id="78315962"/>
<organism evidence="1 2">
    <name type="scientific">Treponema porcinum</name>
    <dbReference type="NCBI Taxonomy" id="261392"/>
    <lineage>
        <taxon>Bacteria</taxon>
        <taxon>Pseudomonadati</taxon>
        <taxon>Spirochaetota</taxon>
        <taxon>Spirochaetia</taxon>
        <taxon>Spirochaetales</taxon>
        <taxon>Treponemataceae</taxon>
        <taxon>Treponema</taxon>
    </lineage>
</organism>
<evidence type="ECO:0008006" key="3">
    <source>
        <dbReference type="Google" id="ProtNLM"/>
    </source>
</evidence>
<name>A0A1T4JNT5_TREPO</name>
<protein>
    <recommendedName>
        <fullName evidence="3">Lipoprotein</fullName>
    </recommendedName>
</protein>
<dbReference type="RefSeq" id="WP_078932568.1">
    <property type="nucleotide sequence ID" value="NZ_FUWG01000004.1"/>
</dbReference>
<gene>
    <name evidence="1" type="ORF">SAMN02745149_00649</name>
</gene>
<evidence type="ECO:0000313" key="2">
    <source>
        <dbReference type="Proteomes" id="UP000190423"/>
    </source>
</evidence>
<sequence>MTQKNLFIRTAAAICILAAVFSGCSNRKKSVEELYESAVMNAMVAEPSEIHPLVCITEDEPLVTWKDGKVLMLTLHKYPDFYTEGKDVTFTFGHSWTFTDREMEAWYKKNGQNVTDWPLRLKQLLGISPEQNHTHISAFWTDPKDIRRPAYQPDASKQVTEETLDGSALDGLSDWFCSNIVSSYYIGKTKYPWTRLGYTYDWADNGTDYGVTEFLVLKNSTVTVEFTKSVPEFVDWLEEQTSR</sequence>
<dbReference type="AlphaFoldDB" id="A0A1T4JNT5"/>
<dbReference type="PROSITE" id="PS51257">
    <property type="entry name" value="PROKAR_LIPOPROTEIN"/>
    <property type="match status" value="1"/>
</dbReference>